<comment type="similarity">
    <text evidence="13">Belongs to the phosphofructokinase type A (PFKA) family.</text>
</comment>
<comment type="caution">
    <text evidence="16">The sequence shown here is derived from an EMBL/GenBank/DDBJ whole genome shotgun (WGS) entry which is preliminary data.</text>
</comment>
<dbReference type="Pfam" id="PF00365">
    <property type="entry name" value="PFK"/>
    <property type="match status" value="2"/>
</dbReference>
<evidence type="ECO:0000256" key="14">
    <source>
        <dbReference type="ARBA" id="ARBA00048070"/>
    </source>
</evidence>
<evidence type="ECO:0000256" key="2">
    <source>
        <dbReference type="ARBA" id="ARBA00004496"/>
    </source>
</evidence>
<dbReference type="EC" id="2.7.1.11" evidence="4"/>
<evidence type="ECO:0000256" key="5">
    <source>
        <dbReference type="ARBA" id="ARBA00022490"/>
    </source>
</evidence>
<evidence type="ECO:0000256" key="10">
    <source>
        <dbReference type="ARBA" id="ARBA00022840"/>
    </source>
</evidence>
<evidence type="ECO:0000256" key="13">
    <source>
        <dbReference type="ARBA" id="ARBA00038478"/>
    </source>
</evidence>
<dbReference type="SUPFAM" id="SSF53784">
    <property type="entry name" value="Phosphofructokinase"/>
    <property type="match status" value="1"/>
</dbReference>
<dbReference type="GO" id="GO:0061621">
    <property type="term" value="P:canonical glycolysis"/>
    <property type="evidence" value="ECO:0007669"/>
    <property type="project" value="TreeGrafter"/>
</dbReference>
<evidence type="ECO:0000256" key="3">
    <source>
        <dbReference type="ARBA" id="ARBA00004679"/>
    </source>
</evidence>
<dbReference type="GO" id="GO:0005524">
    <property type="term" value="F:ATP binding"/>
    <property type="evidence" value="ECO:0007669"/>
    <property type="project" value="UniProtKB-KW"/>
</dbReference>
<keyword evidence="10" id="KW-0067">ATP-binding</keyword>
<dbReference type="GO" id="GO:0070095">
    <property type="term" value="F:fructose-6-phosphate binding"/>
    <property type="evidence" value="ECO:0007669"/>
    <property type="project" value="TreeGrafter"/>
</dbReference>
<protein>
    <recommendedName>
        <fullName evidence="4">6-phosphofructokinase</fullName>
        <ecNumber evidence="4">2.7.1.11</ecNumber>
    </recommendedName>
</protein>
<feature type="domain" description="Phosphofructokinase" evidence="15">
    <location>
        <begin position="3"/>
        <end position="64"/>
    </location>
</feature>
<keyword evidence="17" id="KW-1185">Reference proteome</keyword>
<evidence type="ECO:0000256" key="9">
    <source>
        <dbReference type="ARBA" id="ARBA00022777"/>
    </source>
</evidence>
<gene>
    <name evidence="16" type="ORF">ED312_09880</name>
</gene>
<dbReference type="AlphaFoldDB" id="A0A3N0EIP8"/>
<keyword evidence="8" id="KW-0547">Nucleotide-binding</keyword>
<reference evidence="16 17" key="1">
    <citation type="submission" date="2018-10" db="EMBL/GenBank/DDBJ databases">
        <title>Sinomicrobium pectinilyticum sp. nov., a pectinase-producing bacterium isolated from alkaline and saline soil, and emended description of the genus Sinomicrobium.</title>
        <authorList>
            <person name="Cheng B."/>
            <person name="Li C."/>
            <person name="Lai Q."/>
            <person name="Du M."/>
            <person name="Shao Z."/>
            <person name="Xu P."/>
            <person name="Yang C."/>
        </authorList>
    </citation>
    <scope>NUCLEOTIDE SEQUENCE [LARGE SCALE GENOMIC DNA]</scope>
    <source>
        <strain evidence="16 17">5DNS001</strain>
    </source>
</reference>
<dbReference type="GO" id="GO:0042802">
    <property type="term" value="F:identical protein binding"/>
    <property type="evidence" value="ECO:0007669"/>
    <property type="project" value="TreeGrafter"/>
</dbReference>
<comment type="cofactor">
    <cofactor evidence="1">
        <name>Mg(2+)</name>
        <dbReference type="ChEBI" id="CHEBI:18420"/>
    </cofactor>
</comment>
<dbReference type="UniPathway" id="UPA00109">
    <property type="reaction ID" value="UER00182"/>
</dbReference>
<evidence type="ECO:0000256" key="4">
    <source>
        <dbReference type="ARBA" id="ARBA00012055"/>
    </source>
</evidence>
<dbReference type="GO" id="GO:0005945">
    <property type="term" value="C:6-phosphofructokinase complex"/>
    <property type="evidence" value="ECO:0007669"/>
    <property type="project" value="TreeGrafter"/>
</dbReference>
<name>A0A3N0EIP8_SINP1</name>
<comment type="subcellular location">
    <subcellularLocation>
        <location evidence="2">Cytoplasm</location>
    </subcellularLocation>
</comment>
<dbReference type="OrthoDB" id="9802503at2"/>
<dbReference type="GO" id="GO:0006002">
    <property type="term" value="P:fructose 6-phosphate metabolic process"/>
    <property type="evidence" value="ECO:0007669"/>
    <property type="project" value="InterPro"/>
</dbReference>
<dbReference type="GO" id="GO:0048029">
    <property type="term" value="F:monosaccharide binding"/>
    <property type="evidence" value="ECO:0007669"/>
    <property type="project" value="TreeGrafter"/>
</dbReference>
<keyword evidence="11" id="KW-0460">Magnesium</keyword>
<proteinExistence type="inferred from homology"/>
<comment type="catalytic activity">
    <reaction evidence="14">
        <text>beta-D-fructose 6-phosphate + ATP = beta-D-fructose 1,6-bisphosphate + ADP + H(+)</text>
        <dbReference type="Rhea" id="RHEA:16109"/>
        <dbReference type="ChEBI" id="CHEBI:15378"/>
        <dbReference type="ChEBI" id="CHEBI:30616"/>
        <dbReference type="ChEBI" id="CHEBI:32966"/>
        <dbReference type="ChEBI" id="CHEBI:57634"/>
        <dbReference type="ChEBI" id="CHEBI:456216"/>
        <dbReference type="EC" id="2.7.1.11"/>
    </reaction>
</comment>
<evidence type="ECO:0000256" key="6">
    <source>
        <dbReference type="ARBA" id="ARBA00022679"/>
    </source>
</evidence>
<feature type="domain" description="Phosphofructokinase" evidence="15">
    <location>
        <begin position="104"/>
        <end position="147"/>
    </location>
</feature>
<keyword evidence="9" id="KW-0418">Kinase</keyword>
<keyword evidence="6" id="KW-0808">Transferase</keyword>
<dbReference type="Proteomes" id="UP000267469">
    <property type="component" value="Unassembled WGS sequence"/>
</dbReference>
<dbReference type="PANTHER" id="PTHR13697">
    <property type="entry name" value="PHOSPHOFRUCTOKINASE"/>
    <property type="match status" value="1"/>
</dbReference>
<dbReference type="PRINTS" id="PR00476">
    <property type="entry name" value="PHFRCTKINASE"/>
</dbReference>
<evidence type="ECO:0000313" key="17">
    <source>
        <dbReference type="Proteomes" id="UP000267469"/>
    </source>
</evidence>
<dbReference type="RefSeq" id="WP_123215850.1">
    <property type="nucleotide sequence ID" value="NZ_RJTM01000070.1"/>
</dbReference>
<evidence type="ECO:0000256" key="11">
    <source>
        <dbReference type="ARBA" id="ARBA00022842"/>
    </source>
</evidence>
<comment type="pathway">
    <text evidence="3">Carbohydrate degradation; glycolysis; D-glyceraldehyde 3-phosphate and glycerone phosphate from D-glucose: step 3/4.</text>
</comment>
<dbReference type="InterPro" id="IPR035966">
    <property type="entry name" value="PKF_sf"/>
</dbReference>
<keyword evidence="5" id="KW-0963">Cytoplasm</keyword>
<sequence length="158" mass="16833">MKRIAVITSGGDVPGLNACIRAIVKAGAFNDITTIGIKGGFDGMIKGDFVSLDTTGIKHIIHLGVDSEILAESPFQNGLPPVKTPEYGFPDPHRRGRLIKRGQVFSGEYGDIPIIGISKTIDNDISGADYCIGYNTALNTAMQAIDKNALKFLEILTG</sequence>
<dbReference type="GO" id="GO:0030388">
    <property type="term" value="P:fructose 1,6-bisphosphate metabolic process"/>
    <property type="evidence" value="ECO:0007669"/>
    <property type="project" value="TreeGrafter"/>
</dbReference>
<dbReference type="GO" id="GO:0016208">
    <property type="term" value="F:AMP binding"/>
    <property type="evidence" value="ECO:0007669"/>
    <property type="project" value="TreeGrafter"/>
</dbReference>
<keyword evidence="7" id="KW-0479">Metal-binding</keyword>
<dbReference type="InterPro" id="IPR022953">
    <property type="entry name" value="ATP_PFK"/>
</dbReference>
<dbReference type="InterPro" id="IPR000023">
    <property type="entry name" value="Phosphofructokinase_dom"/>
</dbReference>
<dbReference type="Gene3D" id="3.40.50.450">
    <property type="match status" value="2"/>
</dbReference>
<evidence type="ECO:0000313" key="16">
    <source>
        <dbReference type="EMBL" id="RNL87775.1"/>
    </source>
</evidence>
<dbReference type="GO" id="GO:0046872">
    <property type="term" value="F:metal ion binding"/>
    <property type="evidence" value="ECO:0007669"/>
    <property type="project" value="UniProtKB-KW"/>
</dbReference>
<dbReference type="EMBL" id="RJTM01000070">
    <property type="protein sequence ID" value="RNL87775.1"/>
    <property type="molecule type" value="Genomic_DNA"/>
</dbReference>
<evidence type="ECO:0000256" key="7">
    <source>
        <dbReference type="ARBA" id="ARBA00022723"/>
    </source>
</evidence>
<evidence type="ECO:0000256" key="1">
    <source>
        <dbReference type="ARBA" id="ARBA00001946"/>
    </source>
</evidence>
<evidence type="ECO:0000256" key="12">
    <source>
        <dbReference type="ARBA" id="ARBA00023152"/>
    </source>
</evidence>
<keyword evidence="12" id="KW-0324">Glycolysis</keyword>
<dbReference type="PANTHER" id="PTHR13697:SF4">
    <property type="entry name" value="ATP-DEPENDENT 6-PHOSPHOFRUCTOKINASE"/>
    <property type="match status" value="1"/>
</dbReference>
<accession>A0A3N0EIP8</accession>
<evidence type="ECO:0000256" key="8">
    <source>
        <dbReference type="ARBA" id="ARBA00022741"/>
    </source>
</evidence>
<organism evidence="16 17">
    <name type="scientific">Sinomicrobium pectinilyticum</name>
    <dbReference type="NCBI Taxonomy" id="1084421"/>
    <lineage>
        <taxon>Bacteria</taxon>
        <taxon>Pseudomonadati</taxon>
        <taxon>Bacteroidota</taxon>
        <taxon>Flavobacteriia</taxon>
        <taxon>Flavobacteriales</taxon>
        <taxon>Flavobacteriaceae</taxon>
        <taxon>Sinomicrobium</taxon>
    </lineage>
</organism>
<dbReference type="GO" id="GO:0003872">
    <property type="term" value="F:6-phosphofructokinase activity"/>
    <property type="evidence" value="ECO:0007669"/>
    <property type="project" value="UniProtKB-EC"/>
</dbReference>
<evidence type="ECO:0000259" key="15">
    <source>
        <dbReference type="Pfam" id="PF00365"/>
    </source>
</evidence>